<organism evidence="1 2">
    <name type="scientific">Azospirillum oleiclasticum</name>
    <dbReference type="NCBI Taxonomy" id="2735135"/>
    <lineage>
        <taxon>Bacteria</taxon>
        <taxon>Pseudomonadati</taxon>
        <taxon>Pseudomonadota</taxon>
        <taxon>Alphaproteobacteria</taxon>
        <taxon>Rhodospirillales</taxon>
        <taxon>Azospirillaceae</taxon>
        <taxon>Azospirillum</taxon>
    </lineage>
</organism>
<keyword evidence="2" id="KW-1185">Reference proteome</keyword>
<dbReference type="RefSeq" id="WP_180281099.1">
    <property type="nucleotide sequence ID" value="NZ_JABFDB010000002.1"/>
</dbReference>
<reference evidence="1 2" key="1">
    <citation type="submission" date="2020-05" db="EMBL/GenBank/DDBJ databases">
        <title>Azospirillum oleiclasticum sp. nov, a nitrogen-fixing and heavy crude oil-emulsifying bacterium isolated from the crude oil of Yumen Oilfield.</title>
        <authorList>
            <person name="Wu D."/>
            <person name="Cai M."/>
            <person name="Zhang X."/>
        </authorList>
    </citation>
    <scope>NUCLEOTIDE SEQUENCE [LARGE SCALE GENOMIC DNA]</scope>
    <source>
        <strain evidence="1 2">ROY-1-1-2</strain>
    </source>
</reference>
<sequence>MADDEIKTLLRQIVDYLPKLATKEELSELREQVTGLRKHVDDGFARLDAKIDVESRVINTRLDEQGKVLVALIPTRIAAIPPAAE</sequence>
<evidence type="ECO:0000313" key="1">
    <source>
        <dbReference type="EMBL" id="NYZ19351.1"/>
    </source>
</evidence>
<dbReference type="Proteomes" id="UP000584642">
    <property type="component" value="Unassembled WGS sequence"/>
</dbReference>
<evidence type="ECO:0000313" key="2">
    <source>
        <dbReference type="Proteomes" id="UP000584642"/>
    </source>
</evidence>
<name>A0ABX2T587_9PROT</name>
<proteinExistence type="predicted"/>
<accession>A0ABX2T587</accession>
<comment type="caution">
    <text evidence="1">The sequence shown here is derived from an EMBL/GenBank/DDBJ whole genome shotgun (WGS) entry which is preliminary data.</text>
</comment>
<protein>
    <submittedName>
        <fullName evidence="1">Uncharacterized protein</fullName>
    </submittedName>
</protein>
<dbReference type="EMBL" id="JABFDB010000002">
    <property type="protein sequence ID" value="NYZ19351.1"/>
    <property type="molecule type" value="Genomic_DNA"/>
</dbReference>
<gene>
    <name evidence="1" type="ORF">HND93_06480</name>
</gene>